<dbReference type="Proteomes" id="UP000789405">
    <property type="component" value="Unassembled WGS sequence"/>
</dbReference>
<name>A0A9N9P934_9GLOM</name>
<sequence>MPPPNKRKRQLEAAKKSKVERAHLKKSKTMHKDNYLLDYELVDEELDDHIWVDEEIDEKADSYFEVLLAATRNNNTWKIVGRPTYNYGDSGRTLRRKKAELKKAAQNTKFITSYLSKFSAANAAVQLMETNLVDEAVDTIVIDEYGDTIMVDNTVNSIVESAEINVNNDKAYNMLEKNSKQVNKGTKVRLQALQYLRLRYQGWTKINSSATIAGSLGWGAYKT</sequence>
<proteinExistence type="predicted"/>
<accession>A0A9N9P934</accession>
<evidence type="ECO:0000313" key="2">
    <source>
        <dbReference type="EMBL" id="CAG8816995.1"/>
    </source>
</evidence>
<feature type="non-terminal residue" evidence="2">
    <location>
        <position position="1"/>
    </location>
</feature>
<dbReference type="AlphaFoldDB" id="A0A9N9P934"/>
<dbReference type="EMBL" id="CAJVPY010054663">
    <property type="protein sequence ID" value="CAG8816995.1"/>
    <property type="molecule type" value="Genomic_DNA"/>
</dbReference>
<dbReference type="OrthoDB" id="2425789at2759"/>
<reference evidence="2" key="1">
    <citation type="submission" date="2021-06" db="EMBL/GenBank/DDBJ databases">
        <authorList>
            <person name="Kallberg Y."/>
            <person name="Tangrot J."/>
            <person name="Rosling A."/>
        </authorList>
    </citation>
    <scope>NUCLEOTIDE SEQUENCE</scope>
    <source>
        <strain evidence="2">MA453B</strain>
    </source>
</reference>
<evidence type="ECO:0000256" key="1">
    <source>
        <dbReference type="SAM" id="MobiDB-lite"/>
    </source>
</evidence>
<gene>
    <name evidence="2" type="ORF">DERYTH_LOCUS26368</name>
</gene>
<organism evidence="2 3">
    <name type="scientific">Dentiscutata erythropus</name>
    <dbReference type="NCBI Taxonomy" id="1348616"/>
    <lineage>
        <taxon>Eukaryota</taxon>
        <taxon>Fungi</taxon>
        <taxon>Fungi incertae sedis</taxon>
        <taxon>Mucoromycota</taxon>
        <taxon>Glomeromycotina</taxon>
        <taxon>Glomeromycetes</taxon>
        <taxon>Diversisporales</taxon>
        <taxon>Gigasporaceae</taxon>
        <taxon>Dentiscutata</taxon>
    </lineage>
</organism>
<feature type="non-terminal residue" evidence="2">
    <location>
        <position position="223"/>
    </location>
</feature>
<comment type="caution">
    <text evidence="2">The sequence shown here is derived from an EMBL/GenBank/DDBJ whole genome shotgun (WGS) entry which is preliminary data.</text>
</comment>
<keyword evidence="3" id="KW-1185">Reference proteome</keyword>
<feature type="compositionally biased region" description="Basic and acidic residues" evidence="1">
    <location>
        <begin position="10"/>
        <end position="22"/>
    </location>
</feature>
<feature type="region of interest" description="Disordered" evidence="1">
    <location>
        <begin position="1"/>
        <end position="22"/>
    </location>
</feature>
<protein>
    <submittedName>
        <fullName evidence="2">18804_t:CDS:1</fullName>
    </submittedName>
</protein>
<evidence type="ECO:0000313" key="3">
    <source>
        <dbReference type="Proteomes" id="UP000789405"/>
    </source>
</evidence>